<dbReference type="Proteomes" id="UP001595818">
    <property type="component" value="Unassembled WGS sequence"/>
</dbReference>
<dbReference type="Pfam" id="PF25954">
    <property type="entry name" value="Beta-barrel_RND_2"/>
    <property type="match status" value="1"/>
</dbReference>
<comment type="similarity">
    <text evidence="1">Belongs to the membrane fusion protein (MFP) (TC 8.A.1) family.</text>
</comment>
<dbReference type="InterPro" id="IPR058625">
    <property type="entry name" value="MdtA-like_BSH"/>
</dbReference>
<feature type="domain" description="Multidrug resistance protein MdtA-like barrel-sandwich hybrid" evidence="2">
    <location>
        <begin position="72"/>
        <end position="194"/>
    </location>
</feature>
<protein>
    <submittedName>
        <fullName evidence="4">Efflux RND transporter periplasmic adaptor subunit</fullName>
    </submittedName>
</protein>
<dbReference type="SUPFAM" id="SSF111369">
    <property type="entry name" value="HlyD-like secretion proteins"/>
    <property type="match status" value="1"/>
</dbReference>
<gene>
    <name evidence="4" type="ORF">ACFPFU_15795</name>
</gene>
<dbReference type="InterPro" id="IPR006143">
    <property type="entry name" value="RND_pump_MFP"/>
</dbReference>
<keyword evidence="5" id="KW-1185">Reference proteome</keyword>
<name>A0ABV9T3S6_9BACT</name>
<dbReference type="Gene3D" id="2.40.50.100">
    <property type="match status" value="1"/>
</dbReference>
<feature type="domain" description="CusB-like beta-barrel" evidence="3">
    <location>
        <begin position="202"/>
        <end position="269"/>
    </location>
</feature>
<accession>A0ABV9T3S6</accession>
<reference evidence="5" key="1">
    <citation type="journal article" date="2019" name="Int. J. Syst. Evol. Microbiol.">
        <title>The Global Catalogue of Microorganisms (GCM) 10K type strain sequencing project: providing services to taxonomists for standard genome sequencing and annotation.</title>
        <authorList>
            <consortium name="The Broad Institute Genomics Platform"/>
            <consortium name="The Broad Institute Genome Sequencing Center for Infectious Disease"/>
            <person name="Wu L."/>
            <person name="Ma J."/>
        </authorList>
    </citation>
    <scope>NUCLEOTIDE SEQUENCE [LARGE SCALE GENOMIC DNA]</scope>
    <source>
        <strain evidence="5">CGMCC 4.7466</strain>
    </source>
</reference>
<proteinExistence type="inferred from homology"/>
<dbReference type="RefSeq" id="WP_377065745.1">
    <property type="nucleotide sequence ID" value="NZ_JBHSJJ010000009.1"/>
</dbReference>
<dbReference type="Gene3D" id="2.40.420.20">
    <property type="match status" value="1"/>
</dbReference>
<evidence type="ECO:0000256" key="1">
    <source>
        <dbReference type="ARBA" id="ARBA00009477"/>
    </source>
</evidence>
<comment type="caution">
    <text evidence="4">The sequence shown here is derived from an EMBL/GenBank/DDBJ whole genome shotgun (WGS) entry which is preliminary data.</text>
</comment>
<organism evidence="4 5">
    <name type="scientific">Negadavirga shengliensis</name>
    <dbReference type="NCBI Taxonomy" id="1389218"/>
    <lineage>
        <taxon>Bacteria</taxon>
        <taxon>Pseudomonadati</taxon>
        <taxon>Bacteroidota</taxon>
        <taxon>Cytophagia</taxon>
        <taxon>Cytophagales</taxon>
        <taxon>Cyclobacteriaceae</taxon>
        <taxon>Negadavirga</taxon>
    </lineage>
</organism>
<sequence>MKKLITPALLALLAVWIGYTLFSNKKEMSAKAESAMQTSKYIPVKTETVGKSPYSITFTANGTFQPNQELNLQSEASGKVVSIYKRKGDFVSKGDLIAKLDDELIHAEWTVSEIKTAQAEKDLARYQNLSGTDAITKKQLEEAENGLEMAKAELKMIQKRLSNTAITAPISGIINQDYLEIGALLSPGMPIADIVNTDFIKLVIKVSEAEVINISKGDQVKVGVGTLPDLELAGEVVFIASKGDATMHYEVEIILKDKHQNIRPGMYGYAGFFYGKDEALLIDRKALAGGLKNPEVFVVEDGIAIRKKIKVSQLGEEKLLVLEGLNEGEKLITSGLINLKDQVAVIER</sequence>
<evidence type="ECO:0000259" key="2">
    <source>
        <dbReference type="Pfam" id="PF25917"/>
    </source>
</evidence>
<evidence type="ECO:0000313" key="4">
    <source>
        <dbReference type="EMBL" id="MFC4873162.1"/>
    </source>
</evidence>
<dbReference type="PANTHER" id="PTHR30469">
    <property type="entry name" value="MULTIDRUG RESISTANCE PROTEIN MDTA"/>
    <property type="match status" value="1"/>
</dbReference>
<dbReference type="InterPro" id="IPR058792">
    <property type="entry name" value="Beta-barrel_RND_2"/>
</dbReference>
<dbReference type="Gene3D" id="1.10.287.470">
    <property type="entry name" value="Helix hairpin bin"/>
    <property type="match status" value="1"/>
</dbReference>
<dbReference type="Pfam" id="PF25917">
    <property type="entry name" value="BSH_RND"/>
    <property type="match status" value="1"/>
</dbReference>
<dbReference type="EMBL" id="JBHSJJ010000009">
    <property type="protein sequence ID" value="MFC4873162.1"/>
    <property type="molecule type" value="Genomic_DNA"/>
</dbReference>
<evidence type="ECO:0000313" key="5">
    <source>
        <dbReference type="Proteomes" id="UP001595818"/>
    </source>
</evidence>
<dbReference type="Gene3D" id="2.40.30.170">
    <property type="match status" value="1"/>
</dbReference>
<evidence type="ECO:0000259" key="3">
    <source>
        <dbReference type="Pfam" id="PF25954"/>
    </source>
</evidence>
<dbReference type="NCBIfam" id="TIGR01730">
    <property type="entry name" value="RND_mfp"/>
    <property type="match status" value="1"/>
</dbReference>